<evidence type="ECO:0000313" key="6">
    <source>
        <dbReference type="Proteomes" id="UP000664399"/>
    </source>
</evidence>
<evidence type="ECO:0000259" key="4">
    <source>
        <dbReference type="PROSITE" id="PS01124"/>
    </source>
</evidence>
<dbReference type="SMART" id="SM00342">
    <property type="entry name" value="HTH_ARAC"/>
    <property type="match status" value="1"/>
</dbReference>
<dbReference type="InterPro" id="IPR018060">
    <property type="entry name" value="HTH_AraC"/>
</dbReference>
<feature type="domain" description="HTH araC/xylS-type" evidence="4">
    <location>
        <begin position="238"/>
        <end position="336"/>
    </location>
</feature>
<dbReference type="PANTHER" id="PTHR47894:SF4">
    <property type="entry name" value="HTH-TYPE TRANSCRIPTIONAL REGULATOR GADX"/>
    <property type="match status" value="1"/>
</dbReference>
<reference evidence="5 6" key="1">
    <citation type="submission" date="2021-03" db="EMBL/GenBank/DDBJ databases">
        <title>The complete genome sequence of Acetobacter suratthaniensis TBRC 1719.</title>
        <authorList>
            <person name="Charoenyingcharoen P."/>
            <person name="Yukphan P."/>
        </authorList>
    </citation>
    <scope>NUCLEOTIDE SEQUENCE [LARGE SCALE GENOMIC DNA]</scope>
    <source>
        <strain evidence="5 6">TBRC 1719</strain>
    </source>
</reference>
<name>A0ABS3LK51_9PROT</name>
<dbReference type="Pfam" id="PF12833">
    <property type="entry name" value="HTH_18"/>
    <property type="match status" value="1"/>
</dbReference>
<dbReference type="Gene3D" id="1.10.10.60">
    <property type="entry name" value="Homeodomain-like"/>
    <property type="match status" value="1"/>
</dbReference>
<dbReference type="PANTHER" id="PTHR47894">
    <property type="entry name" value="HTH-TYPE TRANSCRIPTIONAL REGULATOR GADX"/>
    <property type="match status" value="1"/>
</dbReference>
<dbReference type="EMBL" id="JAFVMG010000003">
    <property type="protein sequence ID" value="MBO1327964.1"/>
    <property type="molecule type" value="Genomic_DNA"/>
</dbReference>
<evidence type="ECO:0000256" key="2">
    <source>
        <dbReference type="ARBA" id="ARBA00023125"/>
    </source>
</evidence>
<dbReference type="Proteomes" id="UP000664399">
    <property type="component" value="Unassembled WGS sequence"/>
</dbReference>
<gene>
    <name evidence="5" type="ORF">J2D75_05670</name>
</gene>
<keyword evidence="2" id="KW-0238">DNA-binding</keyword>
<keyword evidence="3" id="KW-0804">Transcription</keyword>
<protein>
    <submittedName>
        <fullName evidence="5">AraC family transcriptional regulator</fullName>
    </submittedName>
</protein>
<accession>A0ABS3LK51</accession>
<dbReference type="PROSITE" id="PS01124">
    <property type="entry name" value="HTH_ARAC_FAMILY_2"/>
    <property type="match status" value="1"/>
</dbReference>
<dbReference type="InterPro" id="IPR032687">
    <property type="entry name" value="AraC-type_N"/>
</dbReference>
<dbReference type="Pfam" id="PF12625">
    <property type="entry name" value="Arabinose_bd"/>
    <property type="match status" value="1"/>
</dbReference>
<evidence type="ECO:0000256" key="3">
    <source>
        <dbReference type="ARBA" id="ARBA00023163"/>
    </source>
</evidence>
<dbReference type="RefSeq" id="WP_207853756.1">
    <property type="nucleotide sequence ID" value="NZ_JAFVMG010000003.1"/>
</dbReference>
<evidence type="ECO:0000313" key="5">
    <source>
        <dbReference type="EMBL" id="MBO1327964.1"/>
    </source>
</evidence>
<evidence type="ECO:0000256" key="1">
    <source>
        <dbReference type="ARBA" id="ARBA00023015"/>
    </source>
</evidence>
<comment type="caution">
    <text evidence="5">The sequence shown here is derived from an EMBL/GenBank/DDBJ whole genome shotgun (WGS) entry which is preliminary data.</text>
</comment>
<dbReference type="InterPro" id="IPR009057">
    <property type="entry name" value="Homeodomain-like_sf"/>
</dbReference>
<keyword evidence="6" id="KW-1185">Reference proteome</keyword>
<organism evidence="5 6">
    <name type="scientific">Acetobacter suratthaniensis</name>
    <dbReference type="NCBI Taxonomy" id="1502841"/>
    <lineage>
        <taxon>Bacteria</taxon>
        <taxon>Pseudomonadati</taxon>
        <taxon>Pseudomonadota</taxon>
        <taxon>Alphaproteobacteria</taxon>
        <taxon>Acetobacterales</taxon>
        <taxon>Acetobacteraceae</taxon>
        <taxon>Acetobacter</taxon>
    </lineage>
</organism>
<dbReference type="SUPFAM" id="SSF46689">
    <property type="entry name" value="Homeodomain-like"/>
    <property type="match status" value="1"/>
</dbReference>
<proteinExistence type="predicted"/>
<sequence length="343" mass="38631">MRTEDDTGVMASVTFGLEDFITRQGGKSAEILRHAGLEPHLYEQPNRVISLKRYCGVLLTAERTLDDEYFGLRFGAQASPEGLGIVGYHAMNAPNLWGAVQSLQRYFNVLQQRSKLRAFSVGDACLLDYQVPDSAIPGHRHDAELTMGLLVGLFRRGMGQDWSPLAVHFRHMASGSGHPHREMLGCDVRFGQAHDGILFRKDTFEQTMADARPMLHRITGATLDELLQSVPQAHGFSGHVRQKIIERLSGGDISLEAITRDMNVSLRSFQRQLAYENQSFKSILDDVRREQALQYLKFENLSVSDIAYRLGYSEISAFTRAFVRWEAMAPSAWRAQYGLYTSL</sequence>
<keyword evidence="1" id="KW-0805">Transcription regulation</keyword>